<reference evidence="1 2" key="1">
    <citation type="journal article" date="2018" name="Front. Plant Sci.">
        <title>Red Clover (Trifolium pratense) and Zigzag Clover (T. medium) - A Picture of Genomic Similarities and Differences.</title>
        <authorList>
            <person name="Dluhosova J."/>
            <person name="Istvanek J."/>
            <person name="Nedelnik J."/>
            <person name="Repkova J."/>
        </authorList>
    </citation>
    <scope>NUCLEOTIDE SEQUENCE [LARGE SCALE GENOMIC DNA]</scope>
    <source>
        <strain evidence="2">cv. 10/8</strain>
        <tissue evidence="1">Leaf</tissue>
    </source>
</reference>
<dbReference type="AlphaFoldDB" id="A0A392W5K6"/>
<comment type="caution">
    <text evidence="1">The sequence shown here is derived from an EMBL/GenBank/DDBJ whole genome shotgun (WGS) entry which is preliminary data.</text>
</comment>
<organism evidence="1 2">
    <name type="scientific">Trifolium medium</name>
    <dbReference type="NCBI Taxonomy" id="97028"/>
    <lineage>
        <taxon>Eukaryota</taxon>
        <taxon>Viridiplantae</taxon>
        <taxon>Streptophyta</taxon>
        <taxon>Embryophyta</taxon>
        <taxon>Tracheophyta</taxon>
        <taxon>Spermatophyta</taxon>
        <taxon>Magnoliopsida</taxon>
        <taxon>eudicotyledons</taxon>
        <taxon>Gunneridae</taxon>
        <taxon>Pentapetalae</taxon>
        <taxon>rosids</taxon>
        <taxon>fabids</taxon>
        <taxon>Fabales</taxon>
        <taxon>Fabaceae</taxon>
        <taxon>Papilionoideae</taxon>
        <taxon>50 kb inversion clade</taxon>
        <taxon>NPAAA clade</taxon>
        <taxon>Hologalegina</taxon>
        <taxon>IRL clade</taxon>
        <taxon>Trifolieae</taxon>
        <taxon>Trifolium</taxon>
    </lineage>
</organism>
<dbReference type="EMBL" id="LXQA011373860">
    <property type="protein sequence ID" value="MCI95033.1"/>
    <property type="molecule type" value="Genomic_DNA"/>
</dbReference>
<name>A0A392W5K6_9FABA</name>
<feature type="non-terminal residue" evidence="1">
    <location>
        <position position="48"/>
    </location>
</feature>
<sequence length="48" mass="5214">MAILKFKSSPSANIVGDDVDILLCEVEVDNKAKTCETLDEGRICCVKV</sequence>
<keyword evidence="2" id="KW-1185">Reference proteome</keyword>
<proteinExistence type="predicted"/>
<accession>A0A392W5K6</accession>
<protein>
    <submittedName>
        <fullName evidence="1">Uncharacterized protein</fullName>
    </submittedName>
</protein>
<evidence type="ECO:0000313" key="2">
    <source>
        <dbReference type="Proteomes" id="UP000265520"/>
    </source>
</evidence>
<dbReference type="Proteomes" id="UP000265520">
    <property type="component" value="Unassembled WGS sequence"/>
</dbReference>
<evidence type="ECO:0000313" key="1">
    <source>
        <dbReference type="EMBL" id="MCI95033.1"/>
    </source>
</evidence>